<keyword evidence="8" id="KW-0496">Mitochondrion</keyword>
<proteinExistence type="inferred from homology"/>
<evidence type="ECO:0000256" key="5">
    <source>
        <dbReference type="ARBA" id="ARBA00022679"/>
    </source>
</evidence>
<keyword evidence="4" id="KW-0489">Methyltransferase</keyword>
<accession>A0A8H7SWD7</accession>
<comment type="caution">
    <text evidence="11">The sequence shown here is derived from an EMBL/GenBank/DDBJ whole genome shotgun (WGS) entry which is preliminary data.</text>
</comment>
<gene>
    <name evidence="11" type="ORF">INT48_001339</name>
</gene>
<dbReference type="InterPro" id="IPR047261">
    <property type="entry name" value="MRM1_MeTrfase_dom"/>
</dbReference>
<dbReference type="Gene3D" id="3.40.1280.10">
    <property type="match status" value="1"/>
</dbReference>
<evidence type="ECO:0000259" key="10">
    <source>
        <dbReference type="SMART" id="SM00967"/>
    </source>
</evidence>
<dbReference type="OrthoDB" id="270651at2759"/>
<dbReference type="SUPFAM" id="SSF55315">
    <property type="entry name" value="L30e-like"/>
    <property type="match status" value="1"/>
</dbReference>
<feature type="domain" description="RNA 2-O ribose methyltransferase substrate binding" evidence="10">
    <location>
        <begin position="35"/>
        <end position="120"/>
    </location>
</feature>
<evidence type="ECO:0000256" key="9">
    <source>
        <dbReference type="ARBA" id="ARBA00034881"/>
    </source>
</evidence>
<evidence type="ECO:0000256" key="1">
    <source>
        <dbReference type="ARBA" id="ARBA00004173"/>
    </source>
</evidence>
<dbReference type="SUPFAM" id="SSF75217">
    <property type="entry name" value="alpha/beta knot"/>
    <property type="match status" value="1"/>
</dbReference>
<dbReference type="CDD" id="cd18105">
    <property type="entry name" value="SpoU-like_MRM1"/>
    <property type="match status" value="1"/>
</dbReference>
<keyword evidence="7" id="KW-0809">Transit peptide</keyword>
<dbReference type="InterPro" id="IPR013123">
    <property type="entry name" value="SpoU_subst-bd"/>
</dbReference>
<evidence type="ECO:0000256" key="6">
    <source>
        <dbReference type="ARBA" id="ARBA00022691"/>
    </source>
</evidence>
<dbReference type="InterPro" id="IPR047182">
    <property type="entry name" value="MRM1"/>
</dbReference>
<organism evidence="11 12">
    <name type="scientific">Thamnidium elegans</name>
    <dbReference type="NCBI Taxonomy" id="101142"/>
    <lineage>
        <taxon>Eukaryota</taxon>
        <taxon>Fungi</taxon>
        <taxon>Fungi incertae sedis</taxon>
        <taxon>Mucoromycota</taxon>
        <taxon>Mucoromycotina</taxon>
        <taxon>Mucoromycetes</taxon>
        <taxon>Mucorales</taxon>
        <taxon>Mucorineae</taxon>
        <taxon>Mucoraceae</taxon>
        <taxon>Thamnidium</taxon>
    </lineage>
</organism>
<dbReference type="GO" id="GO:0003723">
    <property type="term" value="F:RNA binding"/>
    <property type="evidence" value="ECO:0007669"/>
    <property type="project" value="InterPro"/>
</dbReference>
<keyword evidence="12" id="KW-1185">Reference proteome</keyword>
<evidence type="ECO:0000256" key="3">
    <source>
        <dbReference type="ARBA" id="ARBA00022552"/>
    </source>
</evidence>
<dbReference type="InterPro" id="IPR001537">
    <property type="entry name" value="SpoU_MeTrfase"/>
</dbReference>
<comment type="similarity">
    <text evidence="2">Belongs to the class IV-like SAM-binding methyltransferase superfamily. RNA methyltransferase TrmH family.</text>
</comment>
<dbReference type="GO" id="GO:0005739">
    <property type="term" value="C:mitochondrion"/>
    <property type="evidence" value="ECO:0007669"/>
    <property type="project" value="UniProtKB-SubCell"/>
</dbReference>
<dbReference type="EMBL" id="JAEPRE010000019">
    <property type="protein sequence ID" value="KAG2236276.1"/>
    <property type="molecule type" value="Genomic_DNA"/>
</dbReference>
<keyword evidence="3" id="KW-0698">rRNA processing</keyword>
<evidence type="ECO:0000313" key="11">
    <source>
        <dbReference type="EMBL" id="KAG2236276.1"/>
    </source>
</evidence>
<dbReference type="InterPro" id="IPR029026">
    <property type="entry name" value="tRNA_m1G_MTases_N"/>
</dbReference>
<dbReference type="Pfam" id="PF00588">
    <property type="entry name" value="SpoU_methylase"/>
    <property type="match status" value="1"/>
</dbReference>
<comment type="subcellular location">
    <subcellularLocation>
        <location evidence="1">Mitochondrion</location>
    </subcellularLocation>
</comment>
<evidence type="ECO:0000256" key="8">
    <source>
        <dbReference type="ARBA" id="ARBA00023128"/>
    </source>
</evidence>
<evidence type="ECO:0000256" key="4">
    <source>
        <dbReference type="ARBA" id="ARBA00022603"/>
    </source>
</evidence>
<evidence type="ECO:0000256" key="2">
    <source>
        <dbReference type="ARBA" id="ARBA00007228"/>
    </source>
</evidence>
<dbReference type="GO" id="GO:0016435">
    <property type="term" value="F:rRNA (guanine) methyltransferase activity"/>
    <property type="evidence" value="ECO:0007669"/>
    <property type="project" value="TreeGrafter"/>
</dbReference>
<dbReference type="NCBIfam" id="TIGR00186">
    <property type="entry name" value="rRNA_methyl_3"/>
    <property type="match status" value="1"/>
</dbReference>
<dbReference type="PANTHER" id="PTHR46103:SF1">
    <property type="entry name" value="RRNA METHYLTRANSFERASE 1, MITOCHONDRIAL"/>
    <property type="match status" value="1"/>
</dbReference>
<dbReference type="SMART" id="SM00967">
    <property type="entry name" value="SpoU_sub_bind"/>
    <property type="match status" value="1"/>
</dbReference>
<protein>
    <recommendedName>
        <fullName evidence="9">rRNA methyltransferase 1, mitochondrial</fullName>
    </recommendedName>
</protein>
<evidence type="ECO:0000313" key="12">
    <source>
        <dbReference type="Proteomes" id="UP000613177"/>
    </source>
</evidence>
<dbReference type="AlphaFoldDB" id="A0A8H7SWD7"/>
<dbReference type="InterPro" id="IPR029064">
    <property type="entry name" value="Ribosomal_eL30-like_sf"/>
</dbReference>
<sequence length="325" mass="35590">MLALRSRILIRNFSNTGYRKPFPTRAAPVRSPWDHVYGLSSVLSALQSKKRSVLDSLYVLESDEKKTTQKKDATLMDKILQLSKEANIYTVAMDKGELNNLTDNKTHQGVVLKASARNPIEISALSSVNNNQYEAVPRVNKRGSEEDRENNSQKEYATIKFDQHNRQPFWIALDEVQDPQNLGSILRTAYFFGVDGVLLCSKNSAPLSPAVSKVSSGAIEMMDIYSSPNLVKFLKESNENGWDIIGAAGDANPSIGLTQFRQNAGEKPVILVLGNEGTGLRTNVKNSCQSFVSIPNACKDDFYGSIDSLNVGVAAGVLISTAISV</sequence>
<dbReference type="InterPro" id="IPR029028">
    <property type="entry name" value="Alpha/beta_knot_MTases"/>
</dbReference>
<dbReference type="InterPro" id="IPR004441">
    <property type="entry name" value="rRNA_MeTrfase_TrmH"/>
</dbReference>
<dbReference type="Gene3D" id="3.30.1330.30">
    <property type="match status" value="1"/>
</dbReference>
<keyword evidence="6" id="KW-0949">S-adenosyl-L-methionine</keyword>
<evidence type="ECO:0000256" key="7">
    <source>
        <dbReference type="ARBA" id="ARBA00022946"/>
    </source>
</evidence>
<dbReference type="PANTHER" id="PTHR46103">
    <property type="entry name" value="RRNA METHYLTRANSFERASE 1, MITOCHONDRIAL"/>
    <property type="match status" value="1"/>
</dbReference>
<dbReference type="Pfam" id="PF08032">
    <property type="entry name" value="SpoU_sub_bind"/>
    <property type="match status" value="1"/>
</dbReference>
<keyword evidence="5" id="KW-0808">Transferase</keyword>
<reference evidence="11" key="1">
    <citation type="submission" date="2021-01" db="EMBL/GenBank/DDBJ databases">
        <title>Metabolic potential, ecology and presence of endohyphal bacteria is reflected in genomic diversity of Mucoromycotina.</title>
        <authorList>
            <person name="Muszewska A."/>
            <person name="Okrasinska A."/>
            <person name="Steczkiewicz K."/>
            <person name="Drgas O."/>
            <person name="Orlowska M."/>
            <person name="Perlinska-Lenart U."/>
            <person name="Aleksandrzak-Piekarczyk T."/>
            <person name="Szatraj K."/>
            <person name="Zielenkiewicz U."/>
            <person name="Pilsyk S."/>
            <person name="Malc E."/>
            <person name="Mieczkowski P."/>
            <person name="Kruszewska J.S."/>
            <person name="Biernat P."/>
            <person name="Pawlowska J."/>
        </authorList>
    </citation>
    <scope>NUCLEOTIDE SEQUENCE</scope>
    <source>
        <strain evidence="11">WA0000018081</strain>
    </source>
</reference>
<dbReference type="Proteomes" id="UP000613177">
    <property type="component" value="Unassembled WGS sequence"/>
</dbReference>
<name>A0A8H7SWD7_9FUNG</name>